<proteinExistence type="inferred from homology"/>
<evidence type="ECO:0000313" key="9">
    <source>
        <dbReference type="EMBL" id="BCS99025.1"/>
    </source>
</evidence>
<dbReference type="RefSeq" id="WP_236890379.1">
    <property type="nucleotide sequence ID" value="NZ_AP024488.1"/>
</dbReference>
<sequence length="292" mass="33644">MPEYYEKSMRALQLAGLSKSTQEAYTRSVTQLFNFYAKEPDLLSEEEVEDFFLHCIHERGWSKSTIRISHYGIRFYFQNVLKRNYPLFSYLKAGTERKLPCILSAEEVSRILQHVTTHHNYAFFHLVYSCGLRISEGANIQISDIDSDRMMLHIHRGKGAKDRYVPLPYEALQVLRSFWVTHNNPTFIFPARGRGNNKASTTDQPMPVSTPQGVFRKAKNTAGIKKRRVTVHTLRHRYATHLLEAGVSPRAVQSYMGHKSLETTMAYFHLTQKGSEKANQIINEVMKGVGRE</sequence>
<dbReference type="Pfam" id="PF13495">
    <property type="entry name" value="Phage_int_SAM_4"/>
    <property type="match status" value="1"/>
</dbReference>
<dbReference type="InterPro" id="IPR050090">
    <property type="entry name" value="Tyrosine_recombinase_XerCD"/>
</dbReference>
<evidence type="ECO:0000256" key="1">
    <source>
        <dbReference type="ARBA" id="ARBA00008857"/>
    </source>
</evidence>
<keyword evidence="2" id="KW-0229">DNA integration</keyword>
<keyword evidence="3 5" id="KW-0238">DNA-binding</keyword>
<dbReference type="InterPro" id="IPR044068">
    <property type="entry name" value="CB"/>
</dbReference>
<evidence type="ECO:0000256" key="2">
    <source>
        <dbReference type="ARBA" id="ARBA00022908"/>
    </source>
</evidence>
<dbReference type="Gene3D" id="1.10.150.130">
    <property type="match status" value="1"/>
</dbReference>
<dbReference type="EMBL" id="AP024488">
    <property type="protein sequence ID" value="BCS99025.1"/>
    <property type="molecule type" value="Genomic_DNA"/>
</dbReference>
<protein>
    <submittedName>
        <fullName evidence="9">Integrase</fullName>
    </submittedName>
</protein>
<evidence type="ECO:0000256" key="4">
    <source>
        <dbReference type="ARBA" id="ARBA00023172"/>
    </source>
</evidence>
<feature type="region of interest" description="Disordered" evidence="6">
    <location>
        <begin position="191"/>
        <end position="210"/>
    </location>
</feature>
<comment type="similarity">
    <text evidence="1">Belongs to the 'phage' integrase family.</text>
</comment>
<organism evidence="9 10">
    <name type="scientific">Desulfoluna limicola</name>
    <dbReference type="NCBI Taxonomy" id="2810562"/>
    <lineage>
        <taxon>Bacteria</taxon>
        <taxon>Pseudomonadati</taxon>
        <taxon>Thermodesulfobacteriota</taxon>
        <taxon>Desulfobacteria</taxon>
        <taxon>Desulfobacterales</taxon>
        <taxon>Desulfolunaceae</taxon>
        <taxon>Desulfoluna</taxon>
    </lineage>
</organism>
<dbReference type="InterPro" id="IPR002104">
    <property type="entry name" value="Integrase_catalytic"/>
</dbReference>
<evidence type="ECO:0000256" key="3">
    <source>
        <dbReference type="ARBA" id="ARBA00023125"/>
    </source>
</evidence>
<evidence type="ECO:0000259" key="8">
    <source>
        <dbReference type="PROSITE" id="PS51900"/>
    </source>
</evidence>
<dbReference type="Pfam" id="PF00589">
    <property type="entry name" value="Phage_integrase"/>
    <property type="match status" value="1"/>
</dbReference>
<evidence type="ECO:0000259" key="7">
    <source>
        <dbReference type="PROSITE" id="PS51898"/>
    </source>
</evidence>
<dbReference type="PROSITE" id="PS51898">
    <property type="entry name" value="TYR_RECOMBINASE"/>
    <property type="match status" value="1"/>
</dbReference>
<name>A0ABM7PPJ1_9BACT</name>
<dbReference type="InterPro" id="IPR013762">
    <property type="entry name" value="Integrase-like_cat_sf"/>
</dbReference>
<evidence type="ECO:0000256" key="5">
    <source>
        <dbReference type="PROSITE-ProRule" id="PRU01248"/>
    </source>
</evidence>
<keyword evidence="10" id="KW-1185">Reference proteome</keyword>
<evidence type="ECO:0000256" key="6">
    <source>
        <dbReference type="SAM" id="MobiDB-lite"/>
    </source>
</evidence>
<dbReference type="Proteomes" id="UP001320148">
    <property type="component" value="Chromosome"/>
</dbReference>
<dbReference type="PANTHER" id="PTHR30349:SF64">
    <property type="entry name" value="PROPHAGE INTEGRASE INTD-RELATED"/>
    <property type="match status" value="1"/>
</dbReference>
<feature type="domain" description="Core-binding (CB)" evidence="8">
    <location>
        <begin position="1"/>
        <end position="81"/>
    </location>
</feature>
<evidence type="ECO:0000313" key="10">
    <source>
        <dbReference type="Proteomes" id="UP001320148"/>
    </source>
</evidence>
<dbReference type="InterPro" id="IPR010998">
    <property type="entry name" value="Integrase_recombinase_N"/>
</dbReference>
<keyword evidence="4" id="KW-0233">DNA recombination</keyword>
<feature type="domain" description="Tyr recombinase" evidence="7">
    <location>
        <begin position="98"/>
        <end position="280"/>
    </location>
</feature>
<feature type="compositionally biased region" description="Polar residues" evidence="6">
    <location>
        <begin position="197"/>
        <end position="210"/>
    </location>
</feature>
<reference evidence="9 10" key="1">
    <citation type="submission" date="2021-02" db="EMBL/GenBank/DDBJ databases">
        <title>Complete genome of Desulfoluna sp. strain ASN36.</title>
        <authorList>
            <person name="Takahashi A."/>
            <person name="Kojima H."/>
            <person name="Fukui M."/>
        </authorList>
    </citation>
    <scope>NUCLEOTIDE SEQUENCE [LARGE SCALE GENOMIC DNA]</scope>
    <source>
        <strain evidence="9 10">ASN36</strain>
    </source>
</reference>
<gene>
    <name evidence="9" type="ORF">DSLASN_46570</name>
</gene>
<dbReference type="SUPFAM" id="SSF56349">
    <property type="entry name" value="DNA breaking-rejoining enzymes"/>
    <property type="match status" value="1"/>
</dbReference>
<accession>A0ABM7PPJ1</accession>
<dbReference type="Gene3D" id="1.10.443.10">
    <property type="entry name" value="Intergrase catalytic core"/>
    <property type="match status" value="1"/>
</dbReference>
<dbReference type="InterPro" id="IPR011010">
    <property type="entry name" value="DNA_brk_join_enz"/>
</dbReference>
<dbReference type="PANTHER" id="PTHR30349">
    <property type="entry name" value="PHAGE INTEGRASE-RELATED"/>
    <property type="match status" value="1"/>
</dbReference>
<dbReference type="PROSITE" id="PS51900">
    <property type="entry name" value="CB"/>
    <property type="match status" value="1"/>
</dbReference>
<dbReference type="InterPro" id="IPR004107">
    <property type="entry name" value="Integrase_SAM-like_N"/>
</dbReference>